<keyword evidence="2" id="KW-1185">Reference proteome</keyword>
<proteinExistence type="predicted"/>
<organism evidence="1 2">
    <name type="scientific">Caenorhabditis japonica</name>
    <dbReference type="NCBI Taxonomy" id="281687"/>
    <lineage>
        <taxon>Eukaryota</taxon>
        <taxon>Metazoa</taxon>
        <taxon>Ecdysozoa</taxon>
        <taxon>Nematoda</taxon>
        <taxon>Chromadorea</taxon>
        <taxon>Rhabditida</taxon>
        <taxon>Rhabditina</taxon>
        <taxon>Rhabditomorpha</taxon>
        <taxon>Rhabditoidea</taxon>
        <taxon>Rhabditidae</taxon>
        <taxon>Peloderinae</taxon>
        <taxon>Caenorhabditis</taxon>
    </lineage>
</organism>
<dbReference type="EnsemblMetazoa" id="CJA43156.1">
    <property type="protein sequence ID" value="CJA43156.1"/>
    <property type="gene ID" value="WBGene00219004"/>
</dbReference>
<name>A0A8R1ETF4_CAEJA</name>
<dbReference type="Proteomes" id="UP000005237">
    <property type="component" value="Unassembled WGS sequence"/>
</dbReference>
<dbReference type="AlphaFoldDB" id="A0A8R1ETF4"/>
<protein>
    <submittedName>
        <fullName evidence="1">Uncharacterized protein</fullName>
    </submittedName>
</protein>
<accession>A0A8R1ETF4</accession>
<evidence type="ECO:0000313" key="1">
    <source>
        <dbReference type="EnsemblMetazoa" id="CJA43156.1"/>
    </source>
</evidence>
<evidence type="ECO:0000313" key="2">
    <source>
        <dbReference type="Proteomes" id="UP000005237"/>
    </source>
</evidence>
<reference evidence="2" key="1">
    <citation type="submission" date="2010-08" db="EMBL/GenBank/DDBJ databases">
        <authorList>
            <consortium name="Caenorhabditis japonica Sequencing Consortium"/>
            <person name="Wilson R.K."/>
        </authorList>
    </citation>
    <scope>NUCLEOTIDE SEQUENCE [LARGE SCALE GENOMIC DNA]</scope>
    <source>
        <strain evidence="2">DF5081</strain>
    </source>
</reference>
<reference evidence="1" key="2">
    <citation type="submission" date="2022-06" db="UniProtKB">
        <authorList>
            <consortium name="EnsemblMetazoa"/>
        </authorList>
    </citation>
    <scope>IDENTIFICATION</scope>
    <source>
        <strain evidence="1">DF5081</strain>
    </source>
</reference>
<sequence length="66" mass="7669">MFQYLFPCKNKQKNVIQSSVTYPRLHFSTIKARRRSVTDILSALLDTKKRNKAPPSIVLYASKKEL</sequence>